<dbReference type="EMBL" id="AQGS01000046">
    <property type="protein sequence ID" value="EPS44443.1"/>
    <property type="molecule type" value="Genomic_DNA"/>
</dbReference>
<dbReference type="InterPro" id="IPR000772">
    <property type="entry name" value="Ricin_B_lectin"/>
</dbReference>
<dbReference type="HOGENOM" id="CLU_119132_0_0_1"/>
<reference evidence="3" key="2">
    <citation type="submission" date="2013-04" db="EMBL/GenBank/DDBJ databases">
        <title>Genomic mechanisms accounting for the adaptation to parasitism in nematode-trapping fungi.</title>
        <authorList>
            <person name="Ahren D.G."/>
        </authorList>
    </citation>
    <scope>NUCLEOTIDE SEQUENCE [LARGE SCALE GENOMIC DNA]</scope>
    <source>
        <strain evidence="3">CBS 200.50</strain>
    </source>
</reference>
<proteinExistence type="predicted"/>
<dbReference type="OMA" id="WHIWQEE"/>
<accession>S8BY82</accession>
<gene>
    <name evidence="2" type="ORF">H072_1564</name>
</gene>
<protein>
    <recommendedName>
        <fullName evidence="1">Ricin B lectin domain-containing protein</fullName>
    </recommendedName>
</protein>
<reference evidence="2 3" key="1">
    <citation type="journal article" date="2013" name="PLoS Genet.">
        <title>Genomic mechanisms accounting for the adaptation to parasitism in nematode-trapping fungi.</title>
        <authorList>
            <person name="Meerupati T."/>
            <person name="Andersson K.M."/>
            <person name="Friman E."/>
            <person name="Kumar D."/>
            <person name="Tunlid A."/>
            <person name="Ahren D."/>
        </authorList>
    </citation>
    <scope>NUCLEOTIDE SEQUENCE [LARGE SCALE GENOMIC DNA]</scope>
    <source>
        <strain evidence="2 3">CBS 200.50</strain>
    </source>
</reference>
<dbReference type="OrthoDB" id="5306419at2759"/>
<feature type="domain" description="Ricin B lectin" evidence="1">
    <location>
        <begin position="6"/>
        <end position="78"/>
    </location>
</feature>
<comment type="caution">
    <text evidence="2">The sequence shown here is derived from an EMBL/GenBank/DDBJ whole genome shotgun (WGS) entry which is preliminary data.</text>
</comment>
<evidence type="ECO:0000259" key="1">
    <source>
        <dbReference type="Pfam" id="PF14200"/>
    </source>
</evidence>
<name>S8BY82_DACHA</name>
<dbReference type="CDD" id="cd23422">
    <property type="entry name" value="beta-trefoil_Ricin_MPL_CNL"/>
    <property type="match status" value="1"/>
</dbReference>
<organism evidence="2 3">
    <name type="scientific">Dactylellina haptotyla (strain CBS 200.50)</name>
    <name type="common">Nematode-trapping fungus</name>
    <name type="synonym">Monacrosporium haptotylum</name>
    <dbReference type="NCBI Taxonomy" id="1284197"/>
    <lineage>
        <taxon>Eukaryota</taxon>
        <taxon>Fungi</taxon>
        <taxon>Dikarya</taxon>
        <taxon>Ascomycota</taxon>
        <taxon>Pezizomycotina</taxon>
        <taxon>Orbiliomycetes</taxon>
        <taxon>Orbiliales</taxon>
        <taxon>Orbiliaceae</taxon>
        <taxon>Dactylellina</taxon>
    </lineage>
</organism>
<keyword evidence="3" id="KW-1185">Reference proteome</keyword>
<evidence type="ECO:0000313" key="3">
    <source>
        <dbReference type="Proteomes" id="UP000015100"/>
    </source>
</evidence>
<dbReference type="Gene3D" id="2.80.10.50">
    <property type="match status" value="1"/>
</dbReference>
<dbReference type="eggNOG" id="ENOG502SG4G">
    <property type="taxonomic scope" value="Eukaryota"/>
</dbReference>
<sequence>MVLTDAQRYRVVNVQSGTVLDLSGTNGKSVSGWKQNDGENQQWVTLDKKTHWYIQNLDSGKYLGVADPRDLDDGTPLIGVDKPFKWKIEEHDDGTYRISVAEFPTPITVDLVKGNSKNGTLVVLWGQHDAKNQRWKFEEVEA</sequence>
<dbReference type="SUPFAM" id="SSF50370">
    <property type="entry name" value="Ricin B-like lectins"/>
    <property type="match status" value="1"/>
</dbReference>
<evidence type="ECO:0000313" key="2">
    <source>
        <dbReference type="EMBL" id="EPS44443.1"/>
    </source>
</evidence>
<dbReference type="Pfam" id="PF14200">
    <property type="entry name" value="RicinB_lectin_2"/>
    <property type="match status" value="1"/>
</dbReference>
<dbReference type="AlphaFoldDB" id="S8BY82"/>
<dbReference type="Proteomes" id="UP000015100">
    <property type="component" value="Unassembled WGS sequence"/>
</dbReference>
<dbReference type="InterPro" id="IPR035992">
    <property type="entry name" value="Ricin_B-like_lectins"/>
</dbReference>